<dbReference type="PROSITE" id="PS00990">
    <property type="entry name" value="CLAT_ADAPTOR_M_1"/>
    <property type="match status" value="1"/>
</dbReference>
<dbReference type="Gene3D" id="2.60.40.1170">
    <property type="entry name" value="Mu homology domain, subdomain B"/>
    <property type="match status" value="2"/>
</dbReference>
<dbReference type="InterPro" id="IPR050431">
    <property type="entry name" value="Adaptor_comp_med_subunit"/>
</dbReference>
<dbReference type="InterPro" id="IPR028565">
    <property type="entry name" value="MHD"/>
</dbReference>
<comment type="subcellular location">
    <subcellularLocation>
        <location evidence="1">Cytoplasmic vesicle membrane</location>
    </subcellularLocation>
</comment>
<sequence>MASAIAILDSEANCLISRTYTLDLIPFNEIISTFKTLLLSNKIDTPILTKDGINYLFIRNNDLIIMVTSYYNHINCMELFTFLYKFNDILATYFKSLELNKSIIIDNFNLIYELFDEIMDFGIPQLTEVSILKDVIKLEINNPELEQFKDNNNNNDDDYEDNDNNDDAHKYLNEINSSVLRSSTNAISWRSKGLYYRKNEIFVDLIEKNSLIIDKDFKKIIKNEILGEINIKCYLSGMPLLNLQLNQKFQQDLVKFNQYVNLEKYNDEKIIQFIPPDGSFQLLTYKILNIKNKPIVEIKSFNSIIKDFKINFELNLKLNIKLKSNFKKILINLPIEFKYLSIIDFTKSPKFKTNFGKVLYELKENSIIWYIDKIQSNLIDNNADIITMKCQFELFKEYSNQNNLSMDPPPRELKPNFAKIQNQLDENSLTSTKNIKIEFILENYTYSGLKISFLKILENQLNYTLFPWLRYKTINDDEYLYRL</sequence>
<evidence type="ECO:0000256" key="3">
    <source>
        <dbReference type="ARBA" id="ARBA00022927"/>
    </source>
</evidence>
<gene>
    <name evidence="9" type="ORF">WICMUC_005325</name>
</gene>
<dbReference type="FunFam" id="3.30.450.60:FF:000002">
    <property type="entry name" value="AP-2 complex subunit mu, putative"/>
    <property type="match status" value="1"/>
</dbReference>
<feature type="compositionally biased region" description="Acidic residues" evidence="7">
    <location>
        <begin position="155"/>
        <end position="165"/>
    </location>
</feature>
<reference evidence="9" key="2">
    <citation type="submission" date="2021-01" db="EMBL/GenBank/DDBJ databases">
        <authorList>
            <person name="Schikora-Tamarit M.A."/>
        </authorList>
    </citation>
    <scope>NUCLEOTIDE SEQUENCE</scope>
    <source>
        <strain evidence="9">CBS6341</strain>
    </source>
</reference>
<dbReference type="InterPro" id="IPR001392">
    <property type="entry name" value="Clathrin_mu"/>
</dbReference>
<accession>A0A9P8P857</accession>
<feature type="domain" description="MHD" evidence="8">
    <location>
        <begin position="198"/>
        <end position="482"/>
    </location>
</feature>
<dbReference type="SUPFAM" id="SSF49447">
    <property type="entry name" value="Second domain of Mu2 adaptin subunit (ap50) of ap2 adaptor"/>
    <property type="match status" value="1"/>
</dbReference>
<dbReference type="InterPro" id="IPR011012">
    <property type="entry name" value="Longin-like_dom_sf"/>
</dbReference>
<feature type="region of interest" description="Disordered" evidence="7">
    <location>
        <begin position="147"/>
        <end position="166"/>
    </location>
</feature>
<dbReference type="Pfam" id="PF00928">
    <property type="entry name" value="Adap_comp_sub"/>
    <property type="match status" value="1"/>
</dbReference>
<dbReference type="EMBL" id="JAEUBF010001385">
    <property type="protein sequence ID" value="KAH3667538.1"/>
    <property type="molecule type" value="Genomic_DNA"/>
</dbReference>
<dbReference type="PANTHER" id="PTHR10529">
    <property type="entry name" value="AP COMPLEX SUBUNIT MU"/>
    <property type="match status" value="1"/>
</dbReference>
<evidence type="ECO:0000256" key="6">
    <source>
        <dbReference type="PIRNR" id="PIRNR005992"/>
    </source>
</evidence>
<dbReference type="PROSITE" id="PS51072">
    <property type="entry name" value="MHD"/>
    <property type="match status" value="1"/>
</dbReference>
<evidence type="ECO:0000256" key="4">
    <source>
        <dbReference type="ARBA" id="ARBA00023136"/>
    </source>
</evidence>
<dbReference type="GO" id="GO:0030131">
    <property type="term" value="C:clathrin adaptor complex"/>
    <property type="evidence" value="ECO:0007669"/>
    <property type="project" value="UniProtKB-UniRule"/>
</dbReference>
<dbReference type="GO" id="GO:0016192">
    <property type="term" value="P:vesicle-mediated transport"/>
    <property type="evidence" value="ECO:0007669"/>
    <property type="project" value="InterPro"/>
</dbReference>
<dbReference type="GO" id="GO:0006886">
    <property type="term" value="P:intracellular protein transport"/>
    <property type="evidence" value="ECO:0007669"/>
    <property type="project" value="UniProtKB-UniRule"/>
</dbReference>
<keyword evidence="4" id="KW-0472">Membrane</keyword>
<dbReference type="SUPFAM" id="SSF64356">
    <property type="entry name" value="SNARE-like"/>
    <property type="match status" value="1"/>
</dbReference>
<dbReference type="PIRSF" id="PIRSF005992">
    <property type="entry name" value="Clathrin_mu"/>
    <property type="match status" value="1"/>
</dbReference>
<reference evidence="9" key="1">
    <citation type="journal article" date="2021" name="Open Biol.">
        <title>Shared evolutionary footprints suggest mitochondrial oxidative damage underlies multiple complex I losses in fungi.</title>
        <authorList>
            <person name="Schikora-Tamarit M.A."/>
            <person name="Marcet-Houben M."/>
            <person name="Nosek J."/>
            <person name="Gabaldon T."/>
        </authorList>
    </citation>
    <scope>NUCLEOTIDE SEQUENCE</scope>
    <source>
        <strain evidence="9">CBS6341</strain>
    </source>
</reference>
<comment type="caution">
    <text evidence="9">The sequence shown here is derived from an EMBL/GenBank/DDBJ whole genome shotgun (WGS) entry which is preliminary data.</text>
</comment>
<keyword evidence="10" id="KW-1185">Reference proteome</keyword>
<dbReference type="Proteomes" id="UP000769528">
    <property type="component" value="Unassembled WGS sequence"/>
</dbReference>
<evidence type="ECO:0000256" key="1">
    <source>
        <dbReference type="ARBA" id="ARBA00004156"/>
    </source>
</evidence>
<dbReference type="PRINTS" id="PR00314">
    <property type="entry name" value="CLATHRINADPT"/>
</dbReference>
<evidence type="ECO:0000313" key="10">
    <source>
        <dbReference type="Proteomes" id="UP000769528"/>
    </source>
</evidence>
<comment type="similarity">
    <text evidence="6">Belongs to the adaptor complexes medium subunit family.</text>
</comment>
<dbReference type="OrthoDB" id="10259133at2759"/>
<evidence type="ECO:0000256" key="5">
    <source>
        <dbReference type="ARBA" id="ARBA00023329"/>
    </source>
</evidence>
<dbReference type="AlphaFoldDB" id="A0A9P8P857"/>
<keyword evidence="5" id="KW-0968">Cytoplasmic vesicle</keyword>
<keyword evidence="3 6" id="KW-0653">Protein transport</keyword>
<protein>
    <recommendedName>
        <fullName evidence="8">MHD domain-containing protein</fullName>
    </recommendedName>
</protein>
<evidence type="ECO:0000256" key="2">
    <source>
        <dbReference type="ARBA" id="ARBA00022448"/>
    </source>
</evidence>
<dbReference type="Gene3D" id="3.30.450.60">
    <property type="match status" value="1"/>
</dbReference>
<dbReference type="GO" id="GO:0030659">
    <property type="term" value="C:cytoplasmic vesicle membrane"/>
    <property type="evidence" value="ECO:0007669"/>
    <property type="project" value="UniProtKB-SubCell"/>
</dbReference>
<name>A0A9P8P857_9ASCO</name>
<evidence type="ECO:0000256" key="7">
    <source>
        <dbReference type="SAM" id="MobiDB-lite"/>
    </source>
</evidence>
<dbReference type="InterPro" id="IPR036168">
    <property type="entry name" value="AP2_Mu_C_sf"/>
</dbReference>
<dbReference type="InterPro" id="IPR018240">
    <property type="entry name" value="Clathrin_mu_CS"/>
</dbReference>
<proteinExistence type="inferred from homology"/>
<evidence type="ECO:0000259" key="8">
    <source>
        <dbReference type="PROSITE" id="PS51072"/>
    </source>
</evidence>
<organism evidence="9 10">
    <name type="scientific">Wickerhamomyces mucosus</name>
    <dbReference type="NCBI Taxonomy" id="1378264"/>
    <lineage>
        <taxon>Eukaryota</taxon>
        <taxon>Fungi</taxon>
        <taxon>Dikarya</taxon>
        <taxon>Ascomycota</taxon>
        <taxon>Saccharomycotina</taxon>
        <taxon>Saccharomycetes</taxon>
        <taxon>Phaffomycetales</taxon>
        <taxon>Wickerhamomycetaceae</taxon>
        <taxon>Wickerhamomyces</taxon>
    </lineage>
</organism>
<evidence type="ECO:0000313" key="9">
    <source>
        <dbReference type="EMBL" id="KAH3667538.1"/>
    </source>
</evidence>
<keyword evidence="2 6" id="KW-0813">Transport</keyword>
<dbReference type="PROSITE" id="PS00991">
    <property type="entry name" value="CLAT_ADAPTOR_M_2"/>
    <property type="match status" value="1"/>
</dbReference>